<dbReference type="GO" id="GO:0003824">
    <property type="term" value="F:catalytic activity"/>
    <property type="evidence" value="ECO:0007669"/>
    <property type="project" value="InterPro"/>
</dbReference>
<dbReference type="Pfam" id="PF01063">
    <property type="entry name" value="Aminotran_4"/>
    <property type="match status" value="1"/>
</dbReference>
<dbReference type="Gene3D" id="3.30.470.10">
    <property type="match status" value="1"/>
</dbReference>
<dbReference type="InterPro" id="IPR036038">
    <property type="entry name" value="Aminotransferase-like"/>
</dbReference>
<dbReference type="OrthoDB" id="1148709at2"/>
<dbReference type="Proteomes" id="UP000270673">
    <property type="component" value="Chromosome"/>
</dbReference>
<dbReference type="KEGG" id="buy:D8S85_05300"/>
<proteinExistence type="predicted"/>
<protein>
    <recommendedName>
        <fullName evidence="3">4-amino-4-deoxychorismate lyase</fullName>
    </recommendedName>
</protein>
<name>A0A3S9VR83_9BACT</name>
<dbReference type="InterPro" id="IPR043131">
    <property type="entry name" value="BCAT-like_N"/>
</dbReference>
<evidence type="ECO:0000313" key="1">
    <source>
        <dbReference type="EMBL" id="AZS29027.1"/>
    </source>
</evidence>
<dbReference type="InterPro" id="IPR001544">
    <property type="entry name" value="Aminotrans_IV"/>
</dbReference>
<evidence type="ECO:0008006" key="3">
    <source>
        <dbReference type="Google" id="ProtNLM"/>
    </source>
</evidence>
<evidence type="ECO:0000313" key="2">
    <source>
        <dbReference type="Proteomes" id="UP000270673"/>
    </source>
</evidence>
<gene>
    <name evidence="1" type="ORF">D8S85_05300</name>
</gene>
<dbReference type="SUPFAM" id="SSF56752">
    <property type="entry name" value="D-aminoacid aminotransferase-like PLP-dependent enzymes"/>
    <property type="match status" value="1"/>
</dbReference>
<reference evidence="1 2" key="1">
    <citation type="submission" date="2018-10" db="EMBL/GenBank/DDBJ databases">
        <title>Butyricimonas faecalis sp. nov., isolated from human faeces and emended description of the genus Butyricimonas.</title>
        <authorList>
            <person name="Le Roy T."/>
            <person name="Van der Smissen P."/>
            <person name="Paquot A."/>
            <person name="Delzenne N."/>
            <person name="Muccioli G."/>
            <person name="Collet J.-F."/>
            <person name="Cani P.D."/>
        </authorList>
    </citation>
    <scope>NUCLEOTIDE SEQUENCE [LARGE SCALE GENOMIC DNA]</scope>
    <source>
        <strain evidence="1 2">H184</strain>
    </source>
</reference>
<keyword evidence="2" id="KW-1185">Reference proteome</keyword>
<dbReference type="AlphaFoldDB" id="A0A3S9VR83"/>
<dbReference type="EMBL" id="CP032819">
    <property type="protein sequence ID" value="AZS29027.1"/>
    <property type="molecule type" value="Genomic_DNA"/>
</dbReference>
<dbReference type="Gene3D" id="3.20.10.10">
    <property type="entry name" value="D-amino Acid Aminotransferase, subunit A, domain 2"/>
    <property type="match status" value="1"/>
</dbReference>
<accession>A0A3S9VR83</accession>
<sequence length="244" mass="27377">MGTTIFVAAGGSRLTVIVGRSTRRYWPRYICRLETGIVSNFKRIVMESFIETIKVLNGQFCNLDAHERRAKATAKAFFGKSLAWEVGGMVVPTEMCSGVVKCRVVYDSEVREVCFQPYVMRRIGSLRLVNGDGVDYRYKSTNRSVLARLLEQRGACDDVLIVRDGWITDTSFTNVVFEDAGGGLYTPDTCLLEGTRRQSLLDVGRIQARPIRVEDIGHFQRVLLVNAMIGLEDAIRVPVVNIMK</sequence>
<dbReference type="InterPro" id="IPR043132">
    <property type="entry name" value="BCAT-like_C"/>
</dbReference>
<organism evidence="1 2">
    <name type="scientific">Butyricimonas faecalis</name>
    <dbReference type="NCBI Taxonomy" id="2093856"/>
    <lineage>
        <taxon>Bacteria</taxon>
        <taxon>Pseudomonadati</taxon>
        <taxon>Bacteroidota</taxon>
        <taxon>Bacteroidia</taxon>
        <taxon>Bacteroidales</taxon>
        <taxon>Odoribacteraceae</taxon>
        <taxon>Butyricimonas</taxon>
    </lineage>
</organism>